<name>A0A0E9XES0_ANGAN</name>
<accession>A0A0E9XES0</accession>
<sequence length="28" mass="2999">MTSYQSMYLVSGLEVADLVVPIVVAVTL</sequence>
<reference evidence="1" key="1">
    <citation type="submission" date="2014-11" db="EMBL/GenBank/DDBJ databases">
        <authorList>
            <person name="Amaro Gonzalez C."/>
        </authorList>
    </citation>
    <scope>NUCLEOTIDE SEQUENCE</scope>
</reference>
<dbReference type="AlphaFoldDB" id="A0A0E9XES0"/>
<proteinExistence type="predicted"/>
<dbReference type="EMBL" id="GBXM01008252">
    <property type="protein sequence ID" value="JAI00326.1"/>
    <property type="molecule type" value="Transcribed_RNA"/>
</dbReference>
<evidence type="ECO:0000313" key="1">
    <source>
        <dbReference type="EMBL" id="JAI00326.1"/>
    </source>
</evidence>
<protein>
    <submittedName>
        <fullName evidence="1">Uncharacterized protein</fullName>
    </submittedName>
</protein>
<reference evidence="1" key="2">
    <citation type="journal article" date="2015" name="Fish Shellfish Immunol.">
        <title>Early steps in the European eel (Anguilla anguilla)-Vibrio vulnificus interaction in the gills: Role of the RtxA13 toxin.</title>
        <authorList>
            <person name="Callol A."/>
            <person name="Pajuelo D."/>
            <person name="Ebbesson L."/>
            <person name="Teles M."/>
            <person name="MacKenzie S."/>
            <person name="Amaro C."/>
        </authorList>
    </citation>
    <scope>NUCLEOTIDE SEQUENCE</scope>
</reference>
<organism evidence="1">
    <name type="scientific">Anguilla anguilla</name>
    <name type="common">European freshwater eel</name>
    <name type="synonym">Muraena anguilla</name>
    <dbReference type="NCBI Taxonomy" id="7936"/>
    <lineage>
        <taxon>Eukaryota</taxon>
        <taxon>Metazoa</taxon>
        <taxon>Chordata</taxon>
        <taxon>Craniata</taxon>
        <taxon>Vertebrata</taxon>
        <taxon>Euteleostomi</taxon>
        <taxon>Actinopterygii</taxon>
        <taxon>Neopterygii</taxon>
        <taxon>Teleostei</taxon>
        <taxon>Anguilliformes</taxon>
        <taxon>Anguillidae</taxon>
        <taxon>Anguilla</taxon>
    </lineage>
</organism>